<keyword evidence="3 7" id="KW-0645">Protease</keyword>
<feature type="site" description="Interacts with free ubiquitin" evidence="9">
    <location>
        <position position="229"/>
    </location>
</feature>
<sequence>MAENPDNPIDEEIERSTGMTRDEAILAQQDRIQKEVEDTNPLVSERLPLVVLKEEYQADPVYSKKIEDMYASFPYIRKTRGDGNCFFRAFGFAYMEKLLTDKAELHRFKETIEKSKDTLIALGFPSFTLMDFYDTFMEVVNQIEEKPSLSELLATFCDQGMSDYLVVYLRLLTSAELQKEADFYQNFFEGNRTVKEFCSQEVEPMYKESDHIHIIALTSSLGVGVRVVYLDRGENQRANHHDFPEGMPPQIVLLYRPGHYDILYGE</sequence>
<dbReference type="PANTHER" id="PTHR12931:SF15">
    <property type="entry name" value="UBIQUITIN THIOESTERASE OTUBAIN-LIKE"/>
    <property type="match status" value="1"/>
</dbReference>
<evidence type="ECO:0000313" key="13">
    <source>
        <dbReference type="Proteomes" id="UP001152320"/>
    </source>
</evidence>
<dbReference type="FunFam" id="1.20.1300.20:FF:000001">
    <property type="entry name" value="Ubiquitin thioesterase OTUB1"/>
    <property type="match status" value="1"/>
</dbReference>
<dbReference type="CDD" id="cd22763">
    <property type="entry name" value="OTUB1"/>
    <property type="match status" value="1"/>
</dbReference>
<feature type="domain" description="OTU" evidence="11">
    <location>
        <begin position="74"/>
        <end position="266"/>
    </location>
</feature>
<dbReference type="EC" id="3.4.19.12" evidence="7"/>
<accession>A0A9Q1CIP1</accession>
<dbReference type="SUPFAM" id="SSF54001">
    <property type="entry name" value="Cysteine proteinases"/>
    <property type="match status" value="1"/>
</dbReference>
<dbReference type="AlphaFoldDB" id="A0A9Q1CIP1"/>
<dbReference type="InterPro" id="IPR019400">
    <property type="entry name" value="Peptidase_C65_otubain"/>
</dbReference>
<gene>
    <name evidence="12" type="ORF">HOLleu_09247</name>
</gene>
<dbReference type="GO" id="GO:0071108">
    <property type="term" value="P:protein K48-linked deubiquitination"/>
    <property type="evidence" value="ECO:0007669"/>
    <property type="project" value="TreeGrafter"/>
</dbReference>
<reference evidence="12" key="1">
    <citation type="submission" date="2021-10" db="EMBL/GenBank/DDBJ databases">
        <title>Tropical sea cucumber genome reveals ecological adaptation and Cuvierian tubules defense mechanism.</title>
        <authorList>
            <person name="Chen T."/>
        </authorList>
    </citation>
    <scope>NUCLEOTIDE SEQUENCE</scope>
    <source>
        <strain evidence="12">Nanhai2018</strain>
        <tissue evidence="12">Muscle</tissue>
    </source>
</reference>
<dbReference type="EMBL" id="JAIZAY010000003">
    <property type="protein sequence ID" value="KAJ8046072.1"/>
    <property type="molecule type" value="Genomic_DNA"/>
</dbReference>
<evidence type="ECO:0000256" key="6">
    <source>
        <dbReference type="ARBA" id="ARBA00022807"/>
    </source>
</evidence>
<feature type="active site" evidence="8">
    <location>
        <position position="259"/>
    </location>
</feature>
<keyword evidence="4 7" id="KW-0833">Ubl conjugation pathway</keyword>
<dbReference type="Gene3D" id="1.20.1300.20">
    <property type="entry name" value="Peptidase C65 Otubain, subdomain 2"/>
    <property type="match status" value="1"/>
</dbReference>
<comment type="caution">
    <text evidence="12">The sequence shown here is derived from an EMBL/GenBank/DDBJ whole genome shotgun (WGS) entry which is preliminary data.</text>
</comment>
<evidence type="ECO:0000256" key="2">
    <source>
        <dbReference type="ARBA" id="ARBA00006579"/>
    </source>
</evidence>
<dbReference type="PIRSF" id="PIRSF013503">
    <property type="entry name" value="Ubiquitin_thioesterase_Otubain"/>
    <property type="match status" value="1"/>
</dbReference>
<dbReference type="OrthoDB" id="18915at2759"/>
<feature type="region of interest" description="Disordered" evidence="10">
    <location>
        <begin position="1"/>
        <end position="20"/>
    </location>
</feature>
<dbReference type="InterPro" id="IPR038765">
    <property type="entry name" value="Papain-like_cys_pep_sf"/>
</dbReference>
<evidence type="ECO:0000256" key="4">
    <source>
        <dbReference type="ARBA" id="ARBA00022786"/>
    </source>
</evidence>
<dbReference type="GO" id="GO:0006508">
    <property type="term" value="P:proteolysis"/>
    <property type="evidence" value="ECO:0007669"/>
    <property type="project" value="UniProtKB-KW"/>
</dbReference>
<keyword evidence="6 7" id="KW-0788">Thiol protease</keyword>
<name>A0A9Q1CIP1_HOLLE</name>
<dbReference type="Pfam" id="PF10275">
    <property type="entry name" value="Peptidase_C65"/>
    <property type="match status" value="1"/>
</dbReference>
<feature type="site" description="Interacts with free ubiquitin" evidence="9">
    <location>
        <position position="215"/>
    </location>
</feature>
<comment type="similarity">
    <text evidence="2 7">Belongs to the peptidase C65 family.</text>
</comment>
<evidence type="ECO:0000256" key="7">
    <source>
        <dbReference type="PIRNR" id="PIRNR013503"/>
    </source>
</evidence>
<dbReference type="PROSITE" id="PS50802">
    <property type="entry name" value="OTU"/>
    <property type="match status" value="1"/>
</dbReference>
<dbReference type="GO" id="GO:0004843">
    <property type="term" value="F:cysteine-type deubiquitinase activity"/>
    <property type="evidence" value="ECO:0007669"/>
    <property type="project" value="UniProtKB-UniRule"/>
</dbReference>
<dbReference type="InterPro" id="IPR016615">
    <property type="entry name" value="Otubain"/>
</dbReference>
<evidence type="ECO:0000313" key="12">
    <source>
        <dbReference type="EMBL" id="KAJ8046072.1"/>
    </source>
</evidence>
<evidence type="ECO:0000256" key="1">
    <source>
        <dbReference type="ARBA" id="ARBA00000707"/>
    </source>
</evidence>
<evidence type="ECO:0000256" key="8">
    <source>
        <dbReference type="PIRSR" id="PIRSR013503-1"/>
    </source>
</evidence>
<organism evidence="12 13">
    <name type="scientific">Holothuria leucospilota</name>
    <name type="common">Black long sea cucumber</name>
    <name type="synonym">Mertensiothuria leucospilota</name>
    <dbReference type="NCBI Taxonomy" id="206669"/>
    <lineage>
        <taxon>Eukaryota</taxon>
        <taxon>Metazoa</taxon>
        <taxon>Echinodermata</taxon>
        <taxon>Eleutherozoa</taxon>
        <taxon>Echinozoa</taxon>
        <taxon>Holothuroidea</taxon>
        <taxon>Aspidochirotacea</taxon>
        <taxon>Aspidochirotida</taxon>
        <taxon>Holothuriidae</taxon>
        <taxon>Holothuria</taxon>
    </lineage>
</organism>
<comment type="catalytic activity">
    <reaction evidence="1 7">
        <text>Thiol-dependent hydrolysis of ester, thioester, amide, peptide and isopeptide bonds formed by the C-terminal Gly of ubiquitin (a 76-residue protein attached to proteins as an intracellular targeting signal).</text>
        <dbReference type="EC" id="3.4.19.12"/>
    </reaction>
</comment>
<protein>
    <recommendedName>
        <fullName evidence="7">Ubiquitin thioesterase</fullName>
        <ecNumber evidence="7">3.4.19.12</ecNumber>
    </recommendedName>
</protein>
<feature type="active site" description="Nucleophile" evidence="8">
    <location>
        <position position="85"/>
    </location>
</feature>
<feature type="site" description="Interacts with free ubiquitin" evidence="9">
    <location>
        <position position="231"/>
    </location>
</feature>
<evidence type="ECO:0000259" key="11">
    <source>
        <dbReference type="PROSITE" id="PS50802"/>
    </source>
</evidence>
<evidence type="ECO:0000256" key="10">
    <source>
        <dbReference type="SAM" id="MobiDB-lite"/>
    </source>
</evidence>
<dbReference type="InterPro" id="IPR003323">
    <property type="entry name" value="OTU_dom"/>
</dbReference>
<evidence type="ECO:0000256" key="3">
    <source>
        <dbReference type="ARBA" id="ARBA00022670"/>
    </source>
</evidence>
<feature type="active site" evidence="8">
    <location>
        <position position="82"/>
    </location>
</feature>
<feature type="site" description="Interacts with free ubiquitin" evidence="9">
    <location>
        <position position="255"/>
    </location>
</feature>
<dbReference type="Gene3D" id="3.30.200.60">
    <property type="entry name" value="Peptidase C65 Otubain, subdomain 1"/>
    <property type="match status" value="1"/>
</dbReference>
<dbReference type="GO" id="GO:0043130">
    <property type="term" value="F:ubiquitin binding"/>
    <property type="evidence" value="ECO:0007669"/>
    <property type="project" value="UniProtKB-UniRule"/>
</dbReference>
<dbReference type="InterPro" id="IPR042467">
    <property type="entry name" value="Peptidase_C65_otubain_sub2"/>
</dbReference>
<keyword evidence="13" id="KW-1185">Reference proteome</keyword>
<keyword evidence="5 7" id="KW-0378">Hydrolase</keyword>
<dbReference type="PANTHER" id="PTHR12931">
    <property type="entry name" value="UBIQUITIN THIOLESTERASE PROTEIN OTUB"/>
    <property type="match status" value="1"/>
</dbReference>
<proteinExistence type="inferred from homology"/>
<evidence type="ECO:0000256" key="9">
    <source>
        <dbReference type="PIRSR" id="PIRSR013503-2"/>
    </source>
</evidence>
<feature type="site" description="Interacts with free ubiquitin" evidence="9">
    <location>
        <position position="260"/>
    </location>
</feature>
<dbReference type="Proteomes" id="UP001152320">
    <property type="component" value="Chromosome 3"/>
</dbReference>
<evidence type="ECO:0000256" key="5">
    <source>
        <dbReference type="ARBA" id="ARBA00022801"/>
    </source>
</evidence>
<dbReference type="InterPro" id="IPR042468">
    <property type="entry name" value="Peptidase_C65_otubain_sub1"/>
</dbReference>
<dbReference type="GO" id="GO:0005634">
    <property type="term" value="C:nucleus"/>
    <property type="evidence" value="ECO:0007669"/>
    <property type="project" value="TreeGrafter"/>
</dbReference>